<evidence type="ECO:0000313" key="1">
    <source>
        <dbReference type="EMBL" id="MBA2226784.1"/>
    </source>
</evidence>
<gene>
    <name evidence="1" type="ORF">H0921_11495</name>
</gene>
<dbReference type="EMBL" id="JACEFB010000008">
    <property type="protein sequence ID" value="MBA2226784.1"/>
    <property type="molecule type" value="Genomic_DNA"/>
</dbReference>
<organism evidence="1 2">
    <name type="scientific">Thermogemmata fonticola</name>
    <dbReference type="NCBI Taxonomy" id="2755323"/>
    <lineage>
        <taxon>Bacteria</taxon>
        <taxon>Pseudomonadati</taxon>
        <taxon>Planctomycetota</taxon>
        <taxon>Planctomycetia</taxon>
        <taxon>Gemmatales</taxon>
        <taxon>Gemmataceae</taxon>
        <taxon>Thermogemmata</taxon>
    </lineage>
</organism>
<sequence length="119" mass="13862">MLEERVKRELQQSGWQNAEAVILDPELEVWVFVDSPHVPQVIADGDEQLYSQKLTHAEKSRLNKPARPKELMEALLREKRIPRSSSLYLKLAQKVSLSNCSDPAFLKLRQILQEWFPPR</sequence>
<evidence type="ECO:0000313" key="2">
    <source>
        <dbReference type="Proteomes" id="UP000542342"/>
    </source>
</evidence>
<name>A0A7V8VEX7_9BACT</name>
<proteinExistence type="predicted"/>
<dbReference type="AlphaFoldDB" id="A0A7V8VEX7"/>
<dbReference type="RefSeq" id="WP_194538230.1">
    <property type="nucleotide sequence ID" value="NZ_JACEFB010000008.1"/>
</dbReference>
<comment type="caution">
    <text evidence="1">The sequence shown here is derived from an EMBL/GenBank/DDBJ whole genome shotgun (WGS) entry which is preliminary data.</text>
</comment>
<keyword evidence="2" id="KW-1185">Reference proteome</keyword>
<reference evidence="1 2" key="1">
    <citation type="submission" date="2020-07" db="EMBL/GenBank/DDBJ databases">
        <title>Thermogemmata thermophila gen. nov., sp. nov., a novel moderate thermophilic planctomycete from a Kamchatka hot spring.</title>
        <authorList>
            <person name="Elcheninov A.G."/>
            <person name="Podosokorskaya O.A."/>
            <person name="Kovaleva O.L."/>
            <person name="Novikov A."/>
            <person name="Bonch-Osmolovskaya E.A."/>
            <person name="Toshchakov S.V."/>
            <person name="Kublanov I.V."/>
        </authorList>
    </citation>
    <scope>NUCLEOTIDE SEQUENCE [LARGE SCALE GENOMIC DNA]</scope>
    <source>
        <strain evidence="1 2">2918</strain>
    </source>
</reference>
<accession>A0A7V8VEX7</accession>
<dbReference type="Proteomes" id="UP000542342">
    <property type="component" value="Unassembled WGS sequence"/>
</dbReference>
<protein>
    <submittedName>
        <fullName evidence="1">Uncharacterized protein</fullName>
    </submittedName>
</protein>